<dbReference type="Proteomes" id="UP001235303">
    <property type="component" value="Unassembled WGS sequence"/>
</dbReference>
<dbReference type="SUPFAM" id="SSF52980">
    <property type="entry name" value="Restriction endonuclease-like"/>
    <property type="match status" value="1"/>
</dbReference>
<dbReference type="InterPro" id="IPR011335">
    <property type="entry name" value="Restrct_endonuc-II-like"/>
</dbReference>
<gene>
    <name evidence="1" type="ORF">PMG71_05875</name>
</gene>
<name>A0ABT7APX1_9CYAN</name>
<keyword evidence="2" id="KW-1185">Reference proteome</keyword>
<comment type="caution">
    <text evidence="1">The sequence shown here is derived from an EMBL/GenBank/DDBJ whole genome shotgun (WGS) entry which is preliminary data.</text>
</comment>
<dbReference type="Pfam" id="PF08814">
    <property type="entry name" value="XisH"/>
    <property type="match status" value="1"/>
</dbReference>
<protein>
    <submittedName>
        <fullName evidence="1">XisH family protein</fullName>
    </submittedName>
</protein>
<dbReference type="InterPro" id="IPR014919">
    <property type="entry name" value="XisH"/>
</dbReference>
<dbReference type="CDD" id="cd22366">
    <property type="entry name" value="XisH-like"/>
    <property type="match status" value="1"/>
</dbReference>
<reference evidence="1 2" key="1">
    <citation type="submission" date="2023-01" db="EMBL/GenBank/DDBJ databases">
        <title>Novel diversity within Roseofilum (Cyanobacteria; Desertifilaceae) from marine benthic mats with descriptions of four novel species.</title>
        <authorList>
            <person name="Wang Y."/>
            <person name="Berthold D.E."/>
            <person name="Hu J."/>
            <person name="Lefler F.W."/>
            <person name="Laughinghouse H.D. IV."/>
        </authorList>
    </citation>
    <scope>NUCLEOTIDE SEQUENCE [LARGE SCALE GENOMIC DNA]</scope>
    <source>
        <strain evidence="1 2">BLCC-M154</strain>
    </source>
</reference>
<evidence type="ECO:0000313" key="2">
    <source>
        <dbReference type="Proteomes" id="UP001235303"/>
    </source>
</evidence>
<dbReference type="Gene3D" id="3.40.1350.10">
    <property type="match status" value="1"/>
</dbReference>
<evidence type="ECO:0000313" key="1">
    <source>
        <dbReference type="EMBL" id="MDJ1168948.1"/>
    </source>
</evidence>
<organism evidence="1 2">
    <name type="scientific">Roseofilum acuticapitatum BLCC-M154</name>
    <dbReference type="NCBI Taxonomy" id="3022444"/>
    <lineage>
        <taxon>Bacteria</taxon>
        <taxon>Bacillati</taxon>
        <taxon>Cyanobacteriota</taxon>
        <taxon>Cyanophyceae</taxon>
        <taxon>Desertifilales</taxon>
        <taxon>Desertifilaceae</taxon>
        <taxon>Roseofilum</taxon>
        <taxon>Roseofilum acuticapitatum</taxon>
    </lineage>
</organism>
<dbReference type="RefSeq" id="WP_283752712.1">
    <property type="nucleotide sequence ID" value="NZ_JAQOSP010000041.1"/>
</dbReference>
<proteinExistence type="predicted"/>
<sequence>MPAKDIYHDAVKNALIKDGWLITDDPYFIKYEDAELYADLAAEKPIAAEREGKKIVVEVKSFVGKSLMYDFHGALGQYIVYRNLIQRTEPEYTLYLAIDYLVYEDFFQRKSVQAVIKDNRVLLMVVDTAKEELVKWLT</sequence>
<dbReference type="EMBL" id="JAQOSP010000041">
    <property type="protein sequence ID" value="MDJ1168948.1"/>
    <property type="molecule type" value="Genomic_DNA"/>
</dbReference>
<dbReference type="InterPro" id="IPR011856">
    <property type="entry name" value="tRNA_endonuc-like_dom_sf"/>
</dbReference>
<accession>A0ABT7APX1</accession>